<feature type="region of interest" description="Disordered" evidence="1">
    <location>
        <begin position="174"/>
        <end position="202"/>
    </location>
</feature>
<comment type="caution">
    <text evidence="3">The sequence shown here is derived from an EMBL/GenBank/DDBJ whole genome shotgun (WGS) entry which is preliminary data.</text>
</comment>
<feature type="transmembrane region" description="Helical" evidence="2">
    <location>
        <begin position="74"/>
        <end position="94"/>
    </location>
</feature>
<evidence type="ECO:0000313" key="4">
    <source>
        <dbReference type="Proteomes" id="UP001321749"/>
    </source>
</evidence>
<protein>
    <submittedName>
        <fullName evidence="3">Uncharacterized protein</fullName>
    </submittedName>
</protein>
<dbReference type="InterPro" id="IPR035213">
    <property type="entry name" value="DUF5321"/>
</dbReference>
<name>A0AAV9H9H0_9PEZI</name>
<reference evidence="3" key="1">
    <citation type="journal article" date="2023" name="Mol. Phylogenet. Evol.">
        <title>Genome-scale phylogeny and comparative genomics of the fungal order Sordariales.</title>
        <authorList>
            <person name="Hensen N."/>
            <person name="Bonometti L."/>
            <person name="Westerberg I."/>
            <person name="Brannstrom I.O."/>
            <person name="Guillou S."/>
            <person name="Cros-Aarteil S."/>
            <person name="Calhoun S."/>
            <person name="Haridas S."/>
            <person name="Kuo A."/>
            <person name="Mondo S."/>
            <person name="Pangilinan J."/>
            <person name="Riley R."/>
            <person name="LaButti K."/>
            <person name="Andreopoulos B."/>
            <person name="Lipzen A."/>
            <person name="Chen C."/>
            <person name="Yan M."/>
            <person name="Daum C."/>
            <person name="Ng V."/>
            <person name="Clum A."/>
            <person name="Steindorff A."/>
            <person name="Ohm R.A."/>
            <person name="Martin F."/>
            <person name="Silar P."/>
            <person name="Natvig D.O."/>
            <person name="Lalanne C."/>
            <person name="Gautier V."/>
            <person name="Ament-Velasquez S.L."/>
            <person name="Kruys A."/>
            <person name="Hutchinson M.I."/>
            <person name="Powell A.J."/>
            <person name="Barry K."/>
            <person name="Miller A.N."/>
            <person name="Grigoriev I.V."/>
            <person name="Debuchy R."/>
            <person name="Gladieux P."/>
            <person name="Hiltunen Thoren M."/>
            <person name="Johannesson H."/>
        </authorList>
    </citation>
    <scope>NUCLEOTIDE SEQUENCE</scope>
    <source>
        <strain evidence="3">PSN324</strain>
    </source>
</reference>
<evidence type="ECO:0000256" key="1">
    <source>
        <dbReference type="SAM" id="MobiDB-lite"/>
    </source>
</evidence>
<gene>
    <name evidence="3" type="ORF">QBC42DRAFT_38562</name>
</gene>
<evidence type="ECO:0000313" key="3">
    <source>
        <dbReference type="EMBL" id="KAK4457427.1"/>
    </source>
</evidence>
<dbReference type="Proteomes" id="UP001321749">
    <property type="component" value="Unassembled WGS sequence"/>
</dbReference>
<dbReference type="EMBL" id="MU865115">
    <property type="protein sequence ID" value="KAK4457427.1"/>
    <property type="molecule type" value="Genomic_DNA"/>
</dbReference>
<keyword evidence="4" id="KW-1185">Reference proteome</keyword>
<organism evidence="3 4">
    <name type="scientific">Cladorrhinum samala</name>
    <dbReference type="NCBI Taxonomy" id="585594"/>
    <lineage>
        <taxon>Eukaryota</taxon>
        <taxon>Fungi</taxon>
        <taxon>Dikarya</taxon>
        <taxon>Ascomycota</taxon>
        <taxon>Pezizomycotina</taxon>
        <taxon>Sordariomycetes</taxon>
        <taxon>Sordariomycetidae</taxon>
        <taxon>Sordariales</taxon>
        <taxon>Podosporaceae</taxon>
        <taxon>Cladorrhinum</taxon>
    </lineage>
</organism>
<dbReference type="Pfam" id="PF17254">
    <property type="entry name" value="DUF5321"/>
    <property type="match status" value="1"/>
</dbReference>
<dbReference type="AlphaFoldDB" id="A0AAV9H9H0"/>
<sequence>MSRILLRRGLLLPALSQPLISQTPLLYRHGGARAASSLADTSFWEAMIPKFMRRKPDSSSRKAKVKVKKDWNPATFFICIFLGIGSMSIQMIALKKDSEAFNRHADVRIGLLREVIEKIQNGEEVDVEKVLGTGDPRKEATWEEVLQDIAREEVAITQKKKKQAEAAALAEAQAATSLKAAPEPSQPARVQPVSELSTKGFF</sequence>
<keyword evidence="2" id="KW-0812">Transmembrane</keyword>
<accession>A0AAV9H9H0</accession>
<keyword evidence="2" id="KW-0472">Membrane</keyword>
<reference evidence="3" key="2">
    <citation type="submission" date="2023-06" db="EMBL/GenBank/DDBJ databases">
        <authorList>
            <consortium name="Lawrence Berkeley National Laboratory"/>
            <person name="Mondo S.J."/>
            <person name="Hensen N."/>
            <person name="Bonometti L."/>
            <person name="Westerberg I."/>
            <person name="Brannstrom I.O."/>
            <person name="Guillou S."/>
            <person name="Cros-Aarteil S."/>
            <person name="Calhoun S."/>
            <person name="Haridas S."/>
            <person name="Kuo A."/>
            <person name="Pangilinan J."/>
            <person name="Riley R."/>
            <person name="Labutti K."/>
            <person name="Andreopoulos B."/>
            <person name="Lipzen A."/>
            <person name="Chen C."/>
            <person name="Yanf M."/>
            <person name="Daum C."/>
            <person name="Ng V."/>
            <person name="Clum A."/>
            <person name="Steindorff A."/>
            <person name="Ohm R."/>
            <person name="Martin F."/>
            <person name="Silar P."/>
            <person name="Natvig D."/>
            <person name="Lalanne C."/>
            <person name="Gautier V."/>
            <person name="Ament-Velasquez S.L."/>
            <person name="Kruys A."/>
            <person name="Hutchinson M.I."/>
            <person name="Powell A.J."/>
            <person name="Barry K."/>
            <person name="Miller A.N."/>
            <person name="Grigoriev I.V."/>
            <person name="Debuchy R."/>
            <person name="Gladieux P."/>
            <person name="Thoren M.H."/>
            <person name="Johannesson H."/>
        </authorList>
    </citation>
    <scope>NUCLEOTIDE SEQUENCE</scope>
    <source>
        <strain evidence="3">PSN324</strain>
    </source>
</reference>
<proteinExistence type="predicted"/>
<evidence type="ECO:0000256" key="2">
    <source>
        <dbReference type="SAM" id="Phobius"/>
    </source>
</evidence>
<keyword evidence="2" id="KW-1133">Transmembrane helix</keyword>